<organism evidence="2 3">
    <name type="scientific">Papilio xuthus</name>
    <name type="common">Asian swallowtail butterfly</name>
    <dbReference type="NCBI Taxonomy" id="66420"/>
    <lineage>
        <taxon>Eukaryota</taxon>
        <taxon>Metazoa</taxon>
        <taxon>Ecdysozoa</taxon>
        <taxon>Arthropoda</taxon>
        <taxon>Hexapoda</taxon>
        <taxon>Insecta</taxon>
        <taxon>Pterygota</taxon>
        <taxon>Neoptera</taxon>
        <taxon>Endopterygota</taxon>
        <taxon>Lepidoptera</taxon>
        <taxon>Glossata</taxon>
        <taxon>Ditrysia</taxon>
        <taxon>Papilionoidea</taxon>
        <taxon>Papilionidae</taxon>
        <taxon>Papilioninae</taxon>
        <taxon>Papilio</taxon>
    </lineage>
</organism>
<feature type="compositionally biased region" description="Pro residues" evidence="1">
    <location>
        <begin position="51"/>
        <end position="60"/>
    </location>
</feature>
<dbReference type="Proteomes" id="UP000053268">
    <property type="component" value="Unassembled WGS sequence"/>
</dbReference>
<name>A0A194PY29_PAPXU</name>
<proteinExistence type="predicted"/>
<dbReference type="AlphaFoldDB" id="A0A194PY29"/>
<dbReference type="EMBL" id="KQ459594">
    <property type="protein sequence ID" value="KPI96055.1"/>
    <property type="molecule type" value="Genomic_DNA"/>
</dbReference>
<sequence length="60" mass="6960">MVKCCVGWLSRRKVKDVREGWLDRVARSAQRRIRDMVAQAMAPSRHRRAAQPPPPPPQQQ</sequence>
<gene>
    <name evidence="2" type="ORF">RR46_06789</name>
</gene>
<evidence type="ECO:0000313" key="2">
    <source>
        <dbReference type="EMBL" id="KPI96055.1"/>
    </source>
</evidence>
<feature type="region of interest" description="Disordered" evidence="1">
    <location>
        <begin position="39"/>
        <end position="60"/>
    </location>
</feature>
<keyword evidence="3" id="KW-1185">Reference proteome</keyword>
<evidence type="ECO:0000313" key="3">
    <source>
        <dbReference type="Proteomes" id="UP000053268"/>
    </source>
</evidence>
<reference evidence="2 3" key="1">
    <citation type="journal article" date="2015" name="Nat. Commun.">
        <title>Outbred genome sequencing and CRISPR/Cas9 gene editing in butterflies.</title>
        <authorList>
            <person name="Li X."/>
            <person name="Fan D."/>
            <person name="Zhang W."/>
            <person name="Liu G."/>
            <person name="Zhang L."/>
            <person name="Zhao L."/>
            <person name="Fang X."/>
            <person name="Chen L."/>
            <person name="Dong Y."/>
            <person name="Chen Y."/>
            <person name="Ding Y."/>
            <person name="Zhao R."/>
            <person name="Feng M."/>
            <person name="Zhu Y."/>
            <person name="Feng Y."/>
            <person name="Jiang X."/>
            <person name="Zhu D."/>
            <person name="Xiang H."/>
            <person name="Feng X."/>
            <person name="Li S."/>
            <person name="Wang J."/>
            <person name="Zhang G."/>
            <person name="Kronforst M.R."/>
            <person name="Wang W."/>
        </authorList>
    </citation>
    <scope>NUCLEOTIDE SEQUENCE [LARGE SCALE GENOMIC DNA]</scope>
    <source>
        <strain evidence="2">Ya'a_city_454_Px</strain>
        <tissue evidence="2">Whole body</tissue>
    </source>
</reference>
<accession>A0A194PY29</accession>
<protein>
    <submittedName>
        <fullName evidence="2">Uncharacterized protein</fullName>
    </submittedName>
</protein>
<evidence type="ECO:0000256" key="1">
    <source>
        <dbReference type="SAM" id="MobiDB-lite"/>
    </source>
</evidence>